<dbReference type="InterPro" id="IPR029063">
    <property type="entry name" value="SAM-dependent_MTases_sf"/>
</dbReference>
<evidence type="ECO:0000313" key="2">
    <source>
        <dbReference type="EMBL" id="PIP31825.1"/>
    </source>
</evidence>
<sequence>MTYTQEQKSDLRKIMDTEEAVLPLWKYVRPKKQIISWNGVSEILDKLKWNKNMVLLDLPCGQGGLSIPLANKYGVKVLGYDILPEWVSYANELAIKKVVRSLCSFGVTDIREVAKKKNICDVLLWSAPPHVFGKAKPTVKALRNLVKNDGLVVIADSYLLCSVKPSNALKDYETLEKTNQGYTAFGDKIIKFKDLRTSQWKNDYIYTKKILTDALKRIPTKQKKQIMRNYIKTLPQKEKQDKTTLGSALWVIRVKK</sequence>
<dbReference type="Pfam" id="PF13847">
    <property type="entry name" value="Methyltransf_31"/>
    <property type="match status" value="1"/>
</dbReference>
<feature type="domain" description="Methyltransferase" evidence="1">
    <location>
        <begin position="50"/>
        <end position="177"/>
    </location>
</feature>
<name>A0A2G9ZF76_9BACT</name>
<dbReference type="Proteomes" id="UP000230447">
    <property type="component" value="Unassembled WGS sequence"/>
</dbReference>
<dbReference type="CDD" id="cd02440">
    <property type="entry name" value="AdoMet_MTases"/>
    <property type="match status" value="1"/>
</dbReference>
<dbReference type="Gene3D" id="3.40.50.150">
    <property type="entry name" value="Vaccinia Virus protein VP39"/>
    <property type="match status" value="1"/>
</dbReference>
<proteinExistence type="predicted"/>
<dbReference type="AlphaFoldDB" id="A0A2G9ZF76"/>
<dbReference type="SUPFAM" id="SSF53335">
    <property type="entry name" value="S-adenosyl-L-methionine-dependent methyltransferases"/>
    <property type="match status" value="1"/>
</dbReference>
<gene>
    <name evidence="2" type="ORF">COX24_01505</name>
</gene>
<dbReference type="EMBL" id="PCSB01000030">
    <property type="protein sequence ID" value="PIP31825.1"/>
    <property type="molecule type" value="Genomic_DNA"/>
</dbReference>
<evidence type="ECO:0000313" key="3">
    <source>
        <dbReference type="Proteomes" id="UP000230447"/>
    </source>
</evidence>
<organism evidence="2 3">
    <name type="scientific">bacterium (Candidatus Gribaldobacteria) CG23_combo_of_CG06-09_8_20_14_all_37_87_8</name>
    <dbReference type="NCBI Taxonomy" id="2014278"/>
    <lineage>
        <taxon>Bacteria</taxon>
        <taxon>Candidatus Gribaldobacteria</taxon>
    </lineage>
</organism>
<accession>A0A2G9ZF76</accession>
<protein>
    <recommendedName>
        <fullName evidence="1">Methyltransferase domain-containing protein</fullName>
    </recommendedName>
</protein>
<dbReference type="InterPro" id="IPR025714">
    <property type="entry name" value="Methyltranfer_dom"/>
</dbReference>
<reference evidence="2 3" key="1">
    <citation type="submission" date="2017-09" db="EMBL/GenBank/DDBJ databases">
        <title>Depth-based differentiation of microbial function through sediment-hosted aquifers and enrichment of novel symbionts in the deep terrestrial subsurface.</title>
        <authorList>
            <person name="Probst A.J."/>
            <person name="Ladd B."/>
            <person name="Jarett J.K."/>
            <person name="Geller-Mcgrath D.E."/>
            <person name="Sieber C.M."/>
            <person name="Emerson J.B."/>
            <person name="Anantharaman K."/>
            <person name="Thomas B.C."/>
            <person name="Malmstrom R."/>
            <person name="Stieglmeier M."/>
            <person name="Klingl A."/>
            <person name="Woyke T."/>
            <person name="Ryan C.M."/>
            <person name="Banfield J.F."/>
        </authorList>
    </citation>
    <scope>NUCLEOTIDE SEQUENCE [LARGE SCALE GENOMIC DNA]</scope>
    <source>
        <strain evidence="2">CG23_combo_of_CG06-09_8_20_14_all_37_87_8</strain>
    </source>
</reference>
<evidence type="ECO:0000259" key="1">
    <source>
        <dbReference type="Pfam" id="PF13847"/>
    </source>
</evidence>
<comment type="caution">
    <text evidence="2">The sequence shown here is derived from an EMBL/GenBank/DDBJ whole genome shotgun (WGS) entry which is preliminary data.</text>
</comment>